<name>A0A7R9H6L6_TIMPO</name>
<sequence>MGKCTSDACQDTVGVQMDNGNVRALPFADDAILVAEMKMKNGAFDEQGAKKMMDSEFKKESERVQKMAELKACLQKETMTTNDPCVSGPTMCACARKTGLM</sequence>
<proteinExistence type="predicted"/>
<evidence type="ECO:0000313" key="1">
    <source>
        <dbReference type="EMBL" id="CAD7409743.1"/>
    </source>
</evidence>
<dbReference type="EMBL" id="OD004330">
    <property type="protein sequence ID" value="CAD7409743.1"/>
    <property type="molecule type" value="Genomic_DNA"/>
</dbReference>
<gene>
    <name evidence="1" type="ORF">TPSB3V08_LOCUS6993</name>
</gene>
<reference evidence="1" key="1">
    <citation type="submission" date="2020-11" db="EMBL/GenBank/DDBJ databases">
        <authorList>
            <person name="Tran Van P."/>
        </authorList>
    </citation>
    <scope>NUCLEOTIDE SEQUENCE</scope>
</reference>
<accession>A0A7R9H6L6</accession>
<protein>
    <submittedName>
        <fullName evidence="1">Uncharacterized protein</fullName>
    </submittedName>
</protein>
<dbReference type="AlphaFoldDB" id="A0A7R9H6L6"/>
<organism evidence="1">
    <name type="scientific">Timema poppense</name>
    <name type="common">Walking stick</name>
    <dbReference type="NCBI Taxonomy" id="170557"/>
    <lineage>
        <taxon>Eukaryota</taxon>
        <taxon>Metazoa</taxon>
        <taxon>Ecdysozoa</taxon>
        <taxon>Arthropoda</taxon>
        <taxon>Hexapoda</taxon>
        <taxon>Insecta</taxon>
        <taxon>Pterygota</taxon>
        <taxon>Neoptera</taxon>
        <taxon>Polyneoptera</taxon>
        <taxon>Phasmatodea</taxon>
        <taxon>Timematodea</taxon>
        <taxon>Timematoidea</taxon>
        <taxon>Timematidae</taxon>
        <taxon>Timema</taxon>
    </lineage>
</organism>